<keyword evidence="4" id="KW-0539">Nucleus</keyword>
<feature type="domain" description="DNA-directed RNA polymerase RBP11-like dimerisation" evidence="7">
    <location>
        <begin position="232"/>
        <end position="303"/>
    </location>
</feature>
<dbReference type="PANTHER" id="PTHR13946:SF16">
    <property type="entry name" value="DNA-DIRECTED RNA POLYMERASE II SUBUNIT RPB11"/>
    <property type="match status" value="1"/>
</dbReference>
<evidence type="ECO:0000256" key="2">
    <source>
        <dbReference type="ARBA" id="ARBA00022478"/>
    </source>
</evidence>
<dbReference type="GeneID" id="34597836"/>
<gene>
    <name evidence="8" type="ORF">AYO21_02662</name>
</gene>
<evidence type="ECO:0000256" key="4">
    <source>
        <dbReference type="ARBA" id="ARBA00023242"/>
    </source>
</evidence>
<evidence type="ECO:0000313" key="9">
    <source>
        <dbReference type="Proteomes" id="UP000077002"/>
    </source>
</evidence>
<dbReference type="InterPro" id="IPR037685">
    <property type="entry name" value="RBP11"/>
</dbReference>
<keyword evidence="2" id="KW-0240">DNA-directed RNA polymerase</keyword>
<feature type="region of interest" description="Disordered" evidence="6">
    <location>
        <begin position="1"/>
        <end position="130"/>
    </location>
</feature>
<dbReference type="OrthoDB" id="10248581at2759"/>
<dbReference type="InterPro" id="IPR009025">
    <property type="entry name" value="RBP11-like_dimer"/>
</dbReference>
<evidence type="ECO:0000256" key="5">
    <source>
        <dbReference type="ARBA" id="ARBA00025751"/>
    </source>
</evidence>
<comment type="similarity">
    <text evidence="5">Belongs to the archaeal Rpo11/eukaryotic RPB11/RPC19 RNA polymerase subunit family.</text>
</comment>
<evidence type="ECO:0000256" key="1">
    <source>
        <dbReference type="ARBA" id="ARBA00004123"/>
    </source>
</evidence>
<feature type="compositionally biased region" description="Polar residues" evidence="6">
    <location>
        <begin position="1"/>
        <end position="16"/>
    </location>
</feature>
<dbReference type="Gene3D" id="3.30.1360.10">
    <property type="entry name" value="RNA polymerase, RBP11-like subunit"/>
    <property type="match status" value="1"/>
</dbReference>
<keyword evidence="9" id="KW-1185">Reference proteome</keyword>
<evidence type="ECO:0000313" key="8">
    <source>
        <dbReference type="EMBL" id="OAG43043.1"/>
    </source>
</evidence>
<dbReference type="PANTHER" id="PTHR13946">
    <property type="entry name" value="DNA-DIRECTED RNA POLYMERASE I,II,III"/>
    <property type="match status" value="1"/>
</dbReference>
<accession>A0A177FFK1</accession>
<organism evidence="8 9">
    <name type="scientific">Fonsecaea monophora</name>
    <dbReference type="NCBI Taxonomy" id="254056"/>
    <lineage>
        <taxon>Eukaryota</taxon>
        <taxon>Fungi</taxon>
        <taxon>Dikarya</taxon>
        <taxon>Ascomycota</taxon>
        <taxon>Pezizomycotina</taxon>
        <taxon>Eurotiomycetes</taxon>
        <taxon>Chaetothyriomycetidae</taxon>
        <taxon>Chaetothyriales</taxon>
        <taxon>Herpotrichiellaceae</taxon>
        <taxon>Fonsecaea</taxon>
    </lineage>
</organism>
<feature type="compositionally biased region" description="Low complexity" evidence="6">
    <location>
        <begin position="65"/>
        <end position="80"/>
    </location>
</feature>
<evidence type="ECO:0000259" key="7">
    <source>
        <dbReference type="Pfam" id="PF13656"/>
    </source>
</evidence>
<dbReference type="GO" id="GO:0006366">
    <property type="term" value="P:transcription by RNA polymerase II"/>
    <property type="evidence" value="ECO:0007669"/>
    <property type="project" value="InterPro"/>
</dbReference>
<evidence type="ECO:0000256" key="3">
    <source>
        <dbReference type="ARBA" id="ARBA00023163"/>
    </source>
</evidence>
<evidence type="ECO:0000256" key="6">
    <source>
        <dbReference type="SAM" id="MobiDB-lite"/>
    </source>
</evidence>
<dbReference type="AlphaFoldDB" id="A0A177FFK1"/>
<comment type="subcellular location">
    <subcellularLocation>
        <location evidence="1">Nucleus</location>
    </subcellularLocation>
</comment>
<name>A0A177FFK1_9EURO</name>
<dbReference type="EMBL" id="LVKK01000012">
    <property type="protein sequence ID" value="OAG43043.1"/>
    <property type="molecule type" value="Genomic_DNA"/>
</dbReference>
<dbReference type="PROSITE" id="PS01154">
    <property type="entry name" value="RNA_POL_L_13KD"/>
    <property type="match status" value="1"/>
</dbReference>
<dbReference type="InterPro" id="IPR022905">
    <property type="entry name" value="Rpo11-like"/>
</dbReference>
<comment type="caution">
    <text evidence="8">The sequence shown here is derived from an EMBL/GenBank/DDBJ whole genome shotgun (WGS) entry which is preliminary data.</text>
</comment>
<feature type="compositionally biased region" description="Polar residues" evidence="6">
    <location>
        <begin position="51"/>
        <end position="64"/>
    </location>
</feature>
<dbReference type="GO" id="GO:0003899">
    <property type="term" value="F:DNA-directed RNA polymerase activity"/>
    <property type="evidence" value="ECO:0007669"/>
    <property type="project" value="InterPro"/>
</dbReference>
<dbReference type="CDD" id="cd06926">
    <property type="entry name" value="RNAP_II_RPB11"/>
    <property type="match status" value="1"/>
</dbReference>
<dbReference type="GO" id="GO:0005665">
    <property type="term" value="C:RNA polymerase II, core complex"/>
    <property type="evidence" value="ECO:0007669"/>
    <property type="project" value="InterPro"/>
</dbReference>
<dbReference type="Pfam" id="PF13656">
    <property type="entry name" value="RNA_pol_L_2"/>
    <property type="match status" value="1"/>
</dbReference>
<feature type="compositionally biased region" description="Polar residues" evidence="6">
    <location>
        <begin position="102"/>
        <end position="115"/>
    </location>
</feature>
<dbReference type="HAMAP" id="MF_00261">
    <property type="entry name" value="RNApol_arch_Rpo11"/>
    <property type="match status" value="1"/>
</dbReference>
<dbReference type="SUPFAM" id="SSF55257">
    <property type="entry name" value="RBP11-like subunits of RNA polymerase"/>
    <property type="match status" value="1"/>
</dbReference>
<dbReference type="RefSeq" id="XP_022514995.1">
    <property type="nucleotide sequence ID" value="XM_022652639.1"/>
</dbReference>
<protein>
    <recommendedName>
        <fullName evidence="7">DNA-directed RNA polymerase RBP11-like dimerisation domain-containing protein</fullName>
    </recommendedName>
</protein>
<proteinExistence type="inferred from homology"/>
<reference evidence="8 9" key="1">
    <citation type="submission" date="2016-03" db="EMBL/GenBank/DDBJ databases">
        <title>Draft genome sequence of the Fonsecaea monophora CBS 269.37.</title>
        <authorList>
            <person name="Bombassaro A."/>
            <person name="Vinicius W.A."/>
            <person name="De Hoog S."/>
            <person name="Sun J."/>
            <person name="Souza E.M."/>
            <person name="Raittz R.T."/>
            <person name="Costa F."/>
            <person name="Leao A.C."/>
            <person name="Tadra-Sfeir M.Z."/>
            <person name="Baura V."/>
            <person name="Balsanelli E."/>
            <person name="Pedrosa F.O."/>
            <person name="Moreno L.F."/>
            <person name="Steffens M.B."/>
            <person name="Xi L."/>
            <person name="Bocca A.L."/>
            <person name="Felipe M.S."/>
            <person name="Teixeira M."/>
            <person name="Telles Filho F.Q."/>
            <person name="Azevedo C.M."/>
            <person name="Gomes R."/>
            <person name="Vicente V.A."/>
        </authorList>
    </citation>
    <scope>NUCLEOTIDE SEQUENCE [LARGE SCALE GENOMIC DNA]</scope>
    <source>
        <strain evidence="8 9">CBS 269.37</strain>
    </source>
</reference>
<dbReference type="GO" id="GO:0046983">
    <property type="term" value="F:protein dimerization activity"/>
    <property type="evidence" value="ECO:0007669"/>
    <property type="project" value="InterPro"/>
</dbReference>
<dbReference type="InterPro" id="IPR036603">
    <property type="entry name" value="RBP11-like"/>
</dbReference>
<dbReference type="InterPro" id="IPR008193">
    <property type="entry name" value="RNA_pol_Rpb11_13-16kDa_CS"/>
</dbReference>
<dbReference type="GO" id="GO:0003677">
    <property type="term" value="F:DNA binding"/>
    <property type="evidence" value="ECO:0007669"/>
    <property type="project" value="InterPro"/>
</dbReference>
<sequence length="322" mass="35838">MSETSSDQAAATNDQTPPMDILSPRRTLSGQLIIVENQRWPDHPKNKYRGSVNSGIDTNSVNIPTASGSADTTTTTTAATEDPVEMAGTEEPGLPSIPDPASLSSPSKPRSNTGTYPGAGPGGWPIDGSAWRNHPANRRYQFFQLEQMHHEEINRLEWCAFCKRQANSWTPNPWPNYSSSNHACLLSRHVLLQNMGLTHANCWANSTEAFLLGDDEKKIEEKIDTRTPNTTIFTFNKEDHTLANLLRDKLLKNSHVTFAAYRIPHPLFAKFELRVQTDGEITPKEAVLASSRDLVHDLDVLKTNFTREYELRKMVGGAQNGQ</sequence>
<keyword evidence="3" id="KW-0804">Transcription</keyword>
<dbReference type="Proteomes" id="UP000077002">
    <property type="component" value="Unassembled WGS sequence"/>
</dbReference>